<feature type="region of interest" description="Disordered" evidence="6">
    <location>
        <begin position="87"/>
        <end position="107"/>
    </location>
</feature>
<feature type="domain" description="HTH gntR-type" evidence="7">
    <location>
        <begin position="22"/>
        <end position="90"/>
    </location>
</feature>
<dbReference type="Pfam" id="PF00155">
    <property type="entry name" value="Aminotran_1_2"/>
    <property type="match status" value="1"/>
</dbReference>
<keyword evidence="9" id="KW-1185">Reference proteome</keyword>
<evidence type="ECO:0000256" key="1">
    <source>
        <dbReference type="ARBA" id="ARBA00005384"/>
    </source>
</evidence>
<evidence type="ECO:0000256" key="2">
    <source>
        <dbReference type="ARBA" id="ARBA00022898"/>
    </source>
</evidence>
<dbReference type="Gene3D" id="3.40.640.10">
    <property type="entry name" value="Type I PLP-dependent aspartate aminotransferase-like (Major domain)"/>
    <property type="match status" value="1"/>
</dbReference>
<evidence type="ECO:0000256" key="5">
    <source>
        <dbReference type="ARBA" id="ARBA00023163"/>
    </source>
</evidence>
<dbReference type="InterPro" id="IPR036388">
    <property type="entry name" value="WH-like_DNA-bd_sf"/>
</dbReference>
<dbReference type="Proteomes" id="UP000280346">
    <property type="component" value="Unassembled WGS sequence"/>
</dbReference>
<protein>
    <submittedName>
        <fullName evidence="8">PLP-dependent aminotransferase family protein</fullName>
    </submittedName>
</protein>
<dbReference type="GO" id="GO:0003677">
    <property type="term" value="F:DNA binding"/>
    <property type="evidence" value="ECO:0007669"/>
    <property type="project" value="UniProtKB-KW"/>
</dbReference>
<dbReference type="InterPro" id="IPR000524">
    <property type="entry name" value="Tscrpt_reg_HTH_GntR"/>
</dbReference>
<dbReference type="AlphaFoldDB" id="A0A3S0V5I7"/>
<evidence type="ECO:0000259" key="7">
    <source>
        <dbReference type="PROSITE" id="PS50949"/>
    </source>
</evidence>
<organism evidence="8 9">
    <name type="scientific">Azospirillum doebereinerae</name>
    <dbReference type="NCBI Taxonomy" id="92933"/>
    <lineage>
        <taxon>Bacteria</taxon>
        <taxon>Pseudomonadati</taxon>
        <taxon>Pseudomonadota</taxon>
        <taxon>Alphaproteobacteria</taxon>
        <taxon>Rhodospirillales</taxon>
        <taxon>Azospirillaceae</taxon>
        <taxon>Azospirillum</taxon>
    </lineage>
</organism>
<dbReference type="CDD" id="cd00609">
    <property type="entry name" value="AAT_like"/>
    <property type="match status" value="1"/>
</dbReference>
<keyword evidence="5" id="KW-0804">Transcription</keyword>
<dbReference type="Pfam" id="PF00392">
    <property type="entry name" value="GntR"/>
    <property type="match status" value="1"/>
</dbReference>
<dbReference type="SUPFAM" id="SSF53383">
    <property type="entry name" value="PLP-dependent transferases"/>
    <property type="match status" value="1"/>
</dbReference>
<dbReference type="GO" id="GO:0003700">
    <property type="term" value="F:DNA-binding transcription factor activity"/>
    <property type="evidence" value="ECO:0007669"/>
    <property type="project" value="InterPro"/>
</dbReference>
<feature type="compositionally biased region" description="Low complexity" evidence="6">
    <location>
        <begin position="90"/>
        <end position="105"/>
    </location>
</feature>
<keyword evidence="8" id="KW-0808">Transferase</keyword>
<evidence type="ECO:0000256" key="6">
    <source>
        <dbReference type="SAM" id="MobiDB-lite"/>
    </source>
</evidence>
<dbReference type="PANTHER" id="PTHR46577">
    <property type="entry name" value="HTH-TYPE TRANSCRIPTIONAL REGULATORY PROTEIN GABR"/>
    <property type="match status" value="1"/>
</dbReference>
<dbReference type="OrthoDB" id="9804020at2"/>
<dbReference type="RefSeq" id="WP_126999622.1">
    <property type="nucleotide sequence ID" value="NZ_JBNPXW010000003.1"/>
</dbReference>
<evidence type="ECO:0000313" key="9">
    <source>
        <dbReference type="Proteomes" id="UP000280346"/>
    </source>
</evidence>
<keyword evidence="4" id="KW-0238">DNA-binding</keyword>
<reference evidence="8 9" key="1">
    <citation type="submission" date="2018-12" db="EMBL/GenBank/DDBJ databases">
        <authorList>
            <person name="Yang Y."/>
        </authorList>
    </citation>
    <scope>NUCLEOTIDE SEQUENCE [LARGE SCALE GENOMIC DNA]</scope>
    <source>
        <strain evidence="8 9">GSF71</strain>
    </source>
</reference>
<comment type="similarity">
    <text evidence="1">In the C-terminal section; belongs to the class-I pyridoxal-phosphate-dependent aminotransferase family.</text>
</comment>
<dbReference type="SUPFAM" id="SSF46785">
    <property type="entry name" value="Winged helix' DNA-binding domain"/>
    <property type="match status" value="1"/>
</dbReference>
<evidence type="ECO:0000256" key="3">
    <source>
        <dbReference type="ARBA" id="ARBA00023015"/>
    </source>
</evidence>
<dbReference type="PROSITE" id="PS50949">
    <property type="entry name" value="HTH_GNTR"/>
    <property type="match status" value="1"/>
</dbReference>
<gene>
    <name evidence="8" type="ORF">EJ913_16030</name>
</gene>
<proteinExistence type="inferred from homology"/>
<dbReference type="InterPro" id="IPR036390">
    <property type="entry name" value="WH_DNA-bd_sf"/>
</dbReference>
<accession>A0A3S0V5I7</accession>
<sequence>MQAEQDRTGHEDWAPRLGGRDKPAYIAIADAIADDVREGRLSPGQRLPPQRALAARIGLDFTTISRGYGEARRRGLVDAHVGQGTFVRGPARSADPAPVARPAPSVRREGARAAFVDMTMNQPPIPDRPELMDRLRRDAAEAVADMDPHCLLRYPDSVGTDSAAADKSAGLLWLRDRIPGLTADRLTLCPGTQGALLALLTTLARPGDRVCAEALTYPGFKAVARQLGLTVVGAPMDRDGLDPLALRALFEKHRPKLLYCMPTLHNPTTATMPLERREAVIAVAREFGVCIVEDDIYGRLVTDGPPPLAALAPDMVFHIAGLAKCLSPALRLAYVAAPDARQAMRVTGALRATTLMASPITCAIATRWIAGGAAAALLAAVREEAVERQALAAELLPPGSFAGGPESFHIWLRLPPSWTRGEFATHLRTRGIAAVVGDTFAVGDPVPEALRLCLGAAADVAETRWVLSVVAEALEQTPALAGVII</sequence>
<dbReference type="InterPro" id="IPR015424">
    <property type="entry name" value="PyrdxlP-dep_Trfase"/>
</dbReference>
<comment type="caution">
    <text evidence="8">The sequence shown here is derived from an EMBL/GenBank/DDBJ whole genome shotgun (WGS) entry which is preliminary data.</text>
</comment>
<evidence type="ECO:0000313" key="8">
    <source>
        <dbReference type="EMBL" id="RUQ69280.1"/>
    </source>
</evidence>
<dbReference type="SMART" id="SM00345">
    <property type="entry name" value="HTH_GNTR"/>
    <property type="match status" value="1"/>
</dbReference>
<dbReference type="InterPro" id="IPR051446">
    <property type="entry name" value="HTH_trans_reg/aminotransferase"/>
</dbReference>
<dbReference type="PANTHER" id="PTHR46577:SF1">
    <property type="entry name" value="HTH-TYPE TRANSCRIPTIONAL REGULATORY PROTEIN GABR"/>
    <property type="match status" value="1"/>
</dbReference>
<dbReference type="EMBL" id="RZIJ01000012">
    <property type="protein sequence ID" value="RUQ69280.1"/>
    <property type="molecule type" value="Genomic_DNA"/>
</dbReference>
<keyword evidence="8" id="KW-0032">Aminotransferase</keyword>
<dbReference type="InterPro" id="IPR004839">
    <property type="entry name" value="Aminotransferase_I/II_large"/>
</dbReference>
<dbReference type="GO" id="GO:0030170">
    <property type="term" value="F:pyridoxal phosphate binding"/>
    <property type="evidence" value="ECO:0007669"/>
    <property type="project" value="InterPro"/>
</dbReference>
<dbReference type="InterPro" id="IPR015421">
    <property type="entry name" value="PyrdxlP-dep_Trfase_major"/>
</dbReference>
<name>A0A3S0V5I7_9PROT</name>
<keyword evidence="2" id="KW-0663">Pyridoxal phosphate</keyword>
<dbReference type="GO" id="GO:0008483">
    <property type="term" value="F:transaminase activity"/>
    <property type="evidence" value="ECO:0007669"/>
    <property type="project" value="UniProtKB-KW"/>
</dbReference>
<evidence type="ECO:0000256" key="4">
    <source>
        <dbReference type="ARBA" id="ARBA00023125"/>
    </source>
</evidence>
<keyword evidence="3" id="KW-0805">Transcription regulation</keyword>
<dbReference type="Gene3D" id="1.10.10.10">
    <property type="entry name" value="Winged helix-like DNA-binding domain superfamily/Winged helix DNA-binding domain"/>
    <property type="match status" value="1"/>
</dbReference>